<keyword evidence="3 5" id="KW-1133">Transmembrane helix</keyword>
<evidence type="ECO:0000313" key="7">
    <source>
        <dbReference type="EMBL" id="KAL3682120.1"/>
    </source>
</evidence>
<feature type="transmembrane region" description="Helical" evidence="5">
    <location>
        <begin position="84"/>
        <end position="104"/>
    </location>
</feature>
<reference evidence="7 8" key="1">
    <citation type="submission" date="2024-09" db="EMBL/GenBank/DDBJ databases">
        <title>Chromosome-scale assembly of Riccia sorocarpa.</title>
        <authorList>
            <person name="Paukszto L."/>
        </authorList>
    </citation>
    <scope>NUCLEOTIDE SEQUENCE [LARGE SCALE GENOMIC DNA]</scope>
    <source>
        <strain evidence="7">LP-2024</strain>
        <tissue evidence="7">Aerial parts of the thallus</tissue>
    </source>
</reference>
<keyword evidence="2 5" id="KW-0812">Transmembrane</keyword>
<feature type="transmembrane region" description="Helical" evidence="5">
    <location>
        <begin position="329"/>
        <end position="349"/>
    </location>
</feature>
<feature type="transmembrane region" description="Helical" evidence="5">
    <location>
        <begin position="259"/>
        <end position="278"/>
    </location>
</feature>
<feature type="signal peptide" evidence="6">
    <location>
        <begin position="1"/>
        <end position="29"/>
    </location>
</feature>
<dbReference type="EMBL" id="JBJQOH010000006">
    <property type="protein sequence ID" value="KAL3682120.1"/>
    <property type="molecule type" value="Genomic_DNA"/>
</dbReference>
<feature type="transmembrane region" description="Helical" evidence="5">
    <location>
        <begin position="227"/>
        <end position="247"/>
    </location>
</feature>
<dbReference type="Proteomes" id="UP001633002">
    <property type="component" value="Unassembled WGS sequence"/>
</dbReference>
<dbReference type="InterPro" id="IPR003689">
    <property type="entry name" value="ZIP"/>
</dbReference>
<keyword evidence="6" id="KW-0732">Signal</keyword>
<evidence type="ECO:0000256" key="6">
    <source>
        <dbReference type="SAM" id="SignalP"/>
    </source>
</evidence>
<dbReference type="GO" id="GO:0016020">
    <property type="term" value="C:membrane"/>
    <property type="evidence" value="ECO:0007669"/>
    <property type="project" value="UniProtKB-SubCell"/>
</dbReference>
<dbReference type="PANTHER" id="PTHR11040:SF140">
    <property type="entry name" value="ZRT (ZRT), IRT- (IRT-) LIKE PROTEIN TRANSPORTER"/>
    <property type="match status" value="1"/>
</dbReference>
<dbReference type="Pfam" id="PF02535">
    <property type="entry name" value="Zip"/>
    <property type="match status" value="1"/>
</dbReference>
<feature type="transmembrane region" description="Helical" evidence="5">
    <location>
        <begin position="197"/>
        <end position="221"/>
    </location>
</feature>
<comment type="caution">
    <text evidence="7">The sequence shown here is derived from an EMBL/GenBank/DDBJ whole genome shotgun (WGS) entry which is preliminary data.</text>
</comment>
<accession>A0ABD3GVI2</accession>
<keyword evidence="4 5" id="KW-0472">Membrane</keyword>
<proteinExistence type="predicted"/>
<evidence type="ECO:0000256" key="2">
    <source>
        <dbReference type="ARBA" id="ARBA00022692"/>
    </source>
</evidence>
<dbReference type="AlphaFoldDB" id="A0ABD3GVI2"/>
<feature type="chain" id="PRO_5044767982" description="Zinc transporter" evidence="6">
    <location>
        <begin position="30"/>
        <end position="350"/>
    </location>
</feature>
<feature type="transmembrane region" description="Helical" evidence="5">
    <location>
        <begin position="53"/>
        <end position="72"/>
    </location>
</feature>
<comment type="subcellular location">
    <subcellularLocation>
        <location evidence="1">Membrane</location>
        <topology evidence="1">Multi-pass membrane protein</topology>
    </subcellularLocation>
</comment>
<evidence type="ECO:0000256" key="4">
    <source>
        <dbReference type="ARBA" id="ARBA00023136"/>
    </source>
</evidence>
<sequence>MSIMKSRDLVWLISAIVLFGSLFVGPASAHHGEDGGHEQEGEQEGKHVNLRARSLILVKVYCLIITFVTTFIPGISPYFFRINYGFLVLGIQFAGGVFLATALVHFLADANETFHDLTSKGYPFAFMLACCGYLLTAIADAIILTVLSRHSKTNHTADEENGKDAANRADKDEGQANHVNHFIEVNKVIPNAPIADAVLLIIALCFHSVFEGIAIGISATIHDAWRNLWTIQLHKLFAAIGMGIALLKIVPNRPLLSCAAYSFAFALSSPVGIAIGIIIDNTSQGRTADWIYAITMGLATGIFVYVAINHLLAKGFTPPDNRKVSVDTPLYKLVAFALGLAVLFVVLIWD</sequence>
<feature type="transmembrane region" description="Helical" evidence="5">
    <location>
        <begin position="124"/>
        <end position="147"/>
    </location>
</feature>
<evidence type="ECO:0000256" key="5">
    <source>
        <dbReference type="SAM" id="Phobius"/>
    </source>
</evidence>
<evidence type="ECO:0000313" key="8">
    <source>
        <dbReference type="Proteomes" id="UP001633002"/>
    </source>
</evidence>
<keyword evidence="8" id="KW-1185">Reference proteome</keyword>
<organism evidence="7 8">
    <name type="scientific">Riccia sorocarpa</name>
    <dbReference type="NCBI Taxonomy" id="122646"/>
    <lineage>
        <taxon>Eukaryota</taxon>
        <taxon>Viridiplantae</taxon>
        <taxon>Streptophyta</taxon>
        <taxon>Embryophyta</taxon>
        <taxon>Marchantiophyta</taxon>
        <taxon>Marchantiopsida</taxon>
        <taxon>Marchantiidae</taxon>
        <taxon>Marchantiales</taxon>
        <taxon>Ricciaceae</taxon>
        <taxon>Riccia</taxon>
    </lineage>
</organism>
<dbReference type="PANTHER" id="PTHR11040">
    <property type="entry name" value="ZINC/IRON TRANSPORTER"/>
    <property type="match status" value="1"/>
</dbReference>
<evidence type="ECO:0000256" key="3">
    <source>
        <dbReference type="ARBA" id="ARBA00022989"/>
    </source>
</evidence>
<name>A0ABD3GVI2_9MARC</name>
<protein>
    <recommendedName>
        <fullName evidence="9">Zinc transporter</fullName>
    </recommendedName>
</protein>
<gene>
    <name evidence="7" type="ORF">R1sor_000142</name>
</gene>
<evidence type="ECO:0008006" key="9">
    <source>
        <dbReference type="Google" id="ProtNLM"/>
    </source>
</evidence>
<evidence type="ECO:0000256" key="1">
    <source>
        <dbReference type="ARBA" id="ARBA00004141"/>
    </source>
</evidence>
<feature type="transmembrane region" description="Helical" evidence="5">
    <location>
        <begin position="290"/>
        <end position="308"/>
    </location>
</feature>